<keyword evidence="2 4" id="KW-0732">Signal</keyword>
<dbReference type="Gene3D" id="3.40.50.2300">
    <property type="match status" value="2"/>
</dbReference>
<dbReference type="InterPro" id="IPR051010">
    <property type="entry name" value="BCAA_transport"/>
</dbReference>
<comment type="similarity">
    <text evidence="1">Belongs to the leucine-binding protein family.</text>
</comment>
<evidence type="ECO:0000313" key="6">
    <source>
        <dbReference type="EMBL" id="PZQ48199.1"/>
    </source>
</evidence>
<accession>A0A2W5N777</accession>
<keyword evidence="3" id="KW-0813">Transport</keyword>
<evidence type="ECO:0000256" key="1">
    <source>
        <dbReference type="ARBA" id="ARBA00010062"/>
    </source>
</evidence>
<dbReference type="Pfam" id="PF13458">
    <property type="entry name" value="Peripla_BP_6"/>
    <property type="match status" value="1"/>
</dbReference>
<dbReference type="PANTHER" id="PTHR30483:SF6">
    <property type="entry name" value="PERIPLASMIC BINDING PROTEIN OF ABC TRANSPORTER FOR NATURAL AMINO ACIDS"/>
    <property type="match status" value="1"/>
</dbReference>
<evidence type="ECO:0000256" key="4">
    <source>
        <dbReference type="SAM" id="SignalP"/>
    </source>
</evidence>
<feature type="domain" description="Leucine-binding protein" evidence="5">
    <location>
        <begin position="33"/>
        <end position="398"/>
    </location>
</feature>
<feature type="chain" id="PRO_5015903076" description="Leucine-binding protein domain-containing protein" evidence="4">
    <location>
        <begin position="30"/>
        <end position="416"/>
    </location>
</feature>
<keyword evidence="3" id="KW-0029">Amino-acid transport</keyword>
<dbReference type="EMBL" id="QFPW01000013">
    <property type="protein sequence ID" value="PZQ48199.1"/>
    <property type="molecule type" value="Genomic_DNA"/>
</dbReference>
<reference evidence="6 7" key="1">
    <citation type="submission" date="2017-08" db="EMBL/GenBank/DDBJ databases">
        <title>Infants hospitalized years apart are colonized by the same room-sourced microbial strains.</title>
        <authorList>
            <person name="Brooks B."/>
            <person name="Olm M.R."/>
            <person name="Firek B.A."/>
            <person name="Baker R."/>
            <person name="Thomas B.C."/>
            <person name="Morowitz M.J."/>
            <person name="Banfield J.F."/>
        </authorList>
    </citation>
    <scope>NUCLEOTIDE SEQUENCE [LARGE SCALE GENOMIC DNA]</scope>
    <source>
        <strain evidence="6">S2_005_002_R2_34</strain>
    </source>
</reference>
<evidence type="ECO:0000313" key="7">
    <source>
        <dbReference type="Proteomes" id="UP000249185"/>
    </source>
</evidence>
<dbReference type="CDD" id="cd06346">
    <property type="entry name" value="PBP1_ABC_ligand_binding-like"/>
    <property type="match status" value="1"/>
</dbReference>
<protein>
    <recommendedName>
        <fullName evidence="5">Leucine-binding protein domain-containing protein</fullName>
    </recommendedName>
</protein>
<name>A0A2W5N777_RHOSU</name>
<evidence type="ECO:0000259" key="5">
    <source>
        <dbReference type="Pfam" id="PF13458"/>
    </source>
</evidence>
<dbReference type="PANTHER" id="PTHR30483">
    <property type="entry name" value="LEUCINE-SPECIFIC-BINDING PROTEIN"/>
    <property type="match status" value="1"/>
</dbReference>
<gene>
    <name evidence="6" type="ORF">DI556_15375</name>
</gene>
<dbReference type="GO" id="GO:0006865">
    <property type="term" value="P:amino acid transport"/>
    <property type="evidence" value="ECO:0007669"/>
    <property type="project" value="UniProtKB-KW"/>
</dbReference>
<dbReference type="InterPro" id="IPR028082">
    <property type="entry name" value="Peripla_BP_I"/>
</dbReference>
<dbReference type="Proteomes" id="UP000249185">
    <property type="component" value="Unassembled WGS sequence"/>
</dbReference>
<comment type="caution">
    <text evidence="6">The sequence shown here is derived from an EMBL/GenBank/DDBJ whole genome shotgun (WGS) entry which is preliminary data.</text>
</comment>
<dbReference type="InterPro" id="IPR028081">
    <property type="entry name" value="Leu-bd"/>
</dbReference>
<organism evidence="6 7">
    <name type="scientific">Rhodovulum sulfidophilum</name>
    <name type="common">Rhodobacter sulfidophilus</name>
    <dbReference type="NCBI Taxonomy" id="35806"/>
    <lineage>
        <taxon>Bacteria</taxon>
        <taxon>Pseudomonadati</taxon>
        <taxon>Pseudomonadota</taxon>
        <taxon>Alphaproteobacteria</taxon>
        <taxon>Rhodobacterales</taxon>
        <taxon>Paracoccaceae</taxon>
        <taxon>Rhodovulum</taxon>
    </lineage>
</organism>
<dbReference type="AlphaFoldDB" id="A0A2W5N777"/>
<dbReference type="SUPFAM" id="SSF53822">
    <property type="entry name" value="Periplasmic binding protein-like I"/>
    <property type="match status" value="1"/>
</dbReference>
<feature type="signal peptide" evidence="4">
    <location>
        <begin position="1"/>
        <end position="29"/>
    </location>
</feature>
<evidence type="ECO:0000256" key="3">
    <source>
        <dbReference type="ARBA" id="ARBA00022970"/>
    </source>
</evidence>
<evidence type="ECO:0000256" key="2">
    <source>
        <dbReference type="ARBA" id="ARBA00022729"/>
    </source>
</evidence>
<proteinExistence type="inferred from homology"/>
<sequence length="416" mass="43459">MTFASPLTARLARALMTASALALALPAMAEDGPVKLGLLVGFTGDMGPWAPALNNAALLAIEEINADGGVLGRPVELVAEDNASTVDGAIRGATKLVSVEGVSAIIGPESDPILALRAFAKDHEIPVISTSAGTEALDEVGGTGTYIYRTNASDSFLGVVHAKMLLDELDQKEIVLVVENLEGTQSGAKTFKDAYERFGGKVVKEVVLAPGQTNYQSEVRAVADADPSMVFLAVGQTAGVAFVKQAYQRGYDWKYWVTAELQSPDFVSAAGVDIVKGALNPVSSQVEGAESWTRFSDAYEKRFGEKPEPGFYQAETYDAVMVTALAMEAAKDAGGAGIDAHLTEVAGPGGEKVVSFAAGKAALAEGKEIDYEGASGSVDFDAHGNVTIPATRLLEISDEGDWVTVKTVDSSAYPTN</sequence>